<reference evidence="4" key="1">
    <citation type="submission" date="2024-06" db="EMBL/GenBank/DDBJ databases">
        <title>Draft Genome Sequence of Deinococcus sonorensis Type Strain KR-87, a Biofilm Producing Representative of the Genus Deinococcus.</title>
        <authorList>
            <person name="Boren L.S."/>
            <person name="Grosso R.A."/>
            <person name="Hugenberg-Cox A.N."/>
            <person name="Hill J.T.E."/>
            <person name="Albert C.M."/>
            <person name="Tuohy J.M."/>
        </authorList>
    </citation>
    <scope>NUCLEOTIDE SEQUENCE</scope>
    <source>
        <strain evidence="4">KR-87</strain>
        <plasmid evidence="4">pDson01</plasmid>
    </source>
</reference>
<dbReference type="GO" id="GO:0016705">
    <property type="term" value="F:oxidoreductase activity, acting on paired donors, with incorporation or reduction of molecular oxygen"/>
    <property type="evidence" value="ECO:0007669"/>
    <property type="project" value="InterPro"/>
</dbReference>
<dbReference type="EC" id="1.-.-.-" evidence="4"/>
<proteinExistence type="predicted"/>
<dbReference type="KEGG" id="dsc:ABOD76_01730"/>
<dbReference type="PANTHER" id="PTHR30137:SF8">
    <property type="entry name" value="BLR5498 PROTEIN"/>
    <property type="match status" value="1"/>
</dbReference>
<protein>
    <submittedName>
        <fullName evidence="4">LLM class flavin-dependent oxidoreductase</fullName>
        <ecNumber evidence="4">1.-.-.-</ecNumber>
    </submittedName>
</protein>
<dbReference type="AlphaFoldDB" id="A0AAU7U6Q9"/>
<gene>
    <name evidence="4" type="ORF">ABOD76_01730</name>
</gene>
<accession>A0AAU7U6Q9</accession>
<sequence length="375" mass="41972">MRFSVFLVGRSTAPEQDRTIIQDLAQHARDAEDFGYDAVFMPDHHFTGYAPMSSDPFMFAAYLAPQLKRMHFGMSVTTVPLHHPVRFAERVNLLDQLTDGRLLVGIGSGTTPEEMIGFGVNYKETSRIAQENLDIAEALWNKTMDDPPVQFDTGHYKGAVIQRIVPAPYGKRHAPLMSVALRESSALRAAQSGYPAFIPAFTPPQIGGTEPLKHVTKYFTVYRDALLSAGHPQEVVQRALSWTTHTYQCVHLAETDEQARAELEVILQGYQDAIDREMVYNKRAEEISDVKIHTTPNALTEDWIGTWCLYGSPETVRAHLEQYRALGIGNVLMGFTTGPLTPERLRLGQQSMRLFAEQVMPHFKDTTRVPAGTPA</sequence>
<geneLocation type="plasmid" evidence="4">
    <name>pDson01</name>
</geneLocation>
<keyword evidence="4" id="KW-0614">Plasmid</keyword>
<dbReference type="InterPro" id="IPR011251">
    <property type="entry name" value="Luciferase-like_dom"/>
</dbReference>
<dbReference type="Gene3D" id="3.20.20.30">
    <property type="entry name" value="Luciferase-like domain"/>
    <property type="match status" value="1"/>
</dbReference>
<dbReference type="EMBL" id="CP158297">
    <property type="protein sequence ID" value="XBV83797.1"/>
    <property type="molecule type" value="Genomic_DNA"/>
</dbReference>
<evidence type="ECO:0000259" key="3">
    <source>
        <dbReference type="Pfam" id="PF00296"/>
    </source>
</evidence>
<evidence type="ECO:0000256" key="1">
    <source>
        <dbReference type="ARBA" id="ARBA00023002"/>
    </source>
</evidence>
<organism evidence="4">
    <name type="scientific">Deinococcus sonorensis KR-87</name>
    <dbReference type="NCBI Taxonomy" id="694439"/>
    <lineage>
        <taxon>Bacteria</taxon>
        <taxon>Thermotogati</taxon>
        <taxon>Deinococcota</taxon>
        <taxon>Deinococci</taxon>
        <taxon>Deinococcales</taxon>
        <taxon>Deinococcaceae</taxon>
        <taxon>Deinococcus</taxon>
    </lineage>
</organism>
<feature type="domain" description="Luciferase-like" evidence="3">
    <location>
        <begin position="1"/>
        <end position="328"/>
    </location>
</feature>
<name>A0AAU7U6Q9_9DEIO</name>
<dbReference type="InterPro" id="IPR050766">
    <property type="entry name" value="Bact_Lucif_Oxidored"/>
</dbReference>
<evidence type="ECO:0000313" key="4">
    <source>
        <dbReference type="EMBL" id="XBV83797.1"/>
    </source>
</evidence>
<dbReference type="Pfam" id="PF00296">
    <property type="entry name" value="Bac_luciferase"/>
    <property type="match status" value="1"/>
</dbReference>
<dbReference type="PANTHER" id="PTHR30137">
    <property type="entry name" value="LUCIFERASE-LIKE MONOOXYGENASE"/>
    <property type="match status" value="1"/>
</dbReference>
<dbReference type="SUPFAM" id="SSF51679">
    <property type="entry name" value="Bacterial luciferase-like"/>
    <property type="match status" value="1"/>
</dbReference>
<dbReference type="GO" id="GO:0005829">
    <property type="term" value="C:cytosol"/>
    <property type="evidence" value="ECO:0007669"/>
    <property type="project" value="TreeGrafter"/>
</dbReference>
<keyword evidence="2" id="KW-0503">Monooxygenase</keyword>
<evidence type="ECO:0000256" key="2">
    <source>
        <dbReference type="ARBA" id="ARBA00023033"/>
    </source>
</evidence>
<dbReference type="RefSeq" id="WP_350241553.1">
    <property type="nucleotide sequence ID" value="NZ_CP158297.1"/>
</dbReference>
<keyword evidence="1 4" id="KW-0560">Oxidoreductase</keyword>
<dbReference type="GO" id="GO:0004497">
    <property type="term" value="F:monooxygenase activity"/>
    <property type="evidence" value="ECO:0007669"/>
    <property type="project" value="UniProtKB-KW"/>
</dbReference>
<dbReference type="InterPro" id="IPR036661">
    <property type="entry name" value="Luciferase-like_sf"/>
</dbReference>